<protein>
    <submittedName>
        <fullName evidence="1">Uncharacterized protein</fullName>
    </submittedName>
</protein>
<name>A0A0E9PDH5_ANGAN</name>
<reference evidence="1" key="1">
    <citation type="submission" date="2014-11" db="EMBL/GenBank/DDBJ databases">
        <authorList>
            <person name="Amaro Gonzalez C."/>
        </authorList>
    </citation>
    <scope>NUCLEOTIDE SEQUENCE</scope>
</reference>
<accession>A0A0E9PDH5</accession>
<reference evidence="1" key="2">
    <citation type="journal article" date="2015" name="Fish Shellfish Immunol.">
        <title>Early steps in the European eel (Anguilla anguilla)-Vibrio vulnificus interaction in the gills: Role of the RtxA13 toxin.</title>
        <authorList>
            <person name="Callol A."/>
            <person name="Pajuelo D."/>
            <person name="Ebbesson L."/>
            <person name="Teles M."/>
            <person name="MacKenzie S."/>
            <person name="Amaro C."/>
        </authorList>
    </citation>
    <scope>NUCLEOTIDE SEQUENCE</scope>
</reference>
<dbReference type="EMBL" id="GBXM01105876">
    <property type="protein sequence ID" value="JAH02701.1"/>
    <property type="molecule type" value="Transcribed_RNA"/>
</dbReference>
<dbReference type="AlphaFoldDB" id="A0A0E9PDH5"/>
<organism evidence="1">
    <name type="scientific">Anguilla anguilla</name>
    <name type="common">European freshwater eel</name>
    <name type="synonym">Muraena anguilla</name>
    <dbReference type="NCBI Taxonomy" id="7936"/>
    <lineage>
        <taxon>Eukaryota</taxon>
        <taxon>Metazoa</taxon>
        <taxon>Chordata</taxon>
        <taxon>Craniata</taxon>
        <taxon>Vertebrata</taxon>
        <taxon>Euteleostomi</taxon>
        <taxon>Actinopterygii</taxon>
        <taxon>Neopterygii</taxon>
        <taxon>Teleostei</taxon>
        <taxon>Anguilliformes</taxon>
        <taxon>Anguillidae</taxon>
        <taxon>Anguilla</taxon>
    </lineage>
</organism>
<sequence length="24" mass="2611">MQNVCILTKTFATITSSGFSYNAL</sequence>
<evidence type="ECO:0000313" key="1">
    <source>
        <dbReference type="EMBL" id="JAH02701.1"/>
    </source>
</evidence>
<proteinExistence type="predicted"/>